<feature type="domain" description="Alpha/beta hydrolase fold-3" evidence="2">
    <location>
        <begin position="145"/>
        <end position="268"/>
    </location>
</feature>
<evidence type="ECO:0000313" key="4">
    <source>
        <dbReference type="Proteomes" id="UP001211907"/>
    </source>
</evidence>
<protein>
    <recommendedName>
        <fullName evidence="2">Alpha/beta hydrolase fold-3 domain-containing protein</fullName>
    </recommendedName>
</protein>
<evidence type="ECO:0000313" key="3">
    <source>
        <dbReference type="EMBL" id="KAJ3123110.1"/>
    </source>
</evidence>
<dbReference type="AlphaFoldDB" id="A0AAD5T0W1"/>
<proteinExistence type="predicted"/>
<dbReference type="InterPro" id="IPR029058">
    <property type="entry name" value="AB_hydrolase_fold"/>
</dbReference>
<dbReference type="Pfam" id="PF07859">
    <property type="entry name" value="Abhydrolase_3"/>
    <property type="match status" value="1"/>
</dbReference>
<name>A0AAD5T0W1_9FUNG</name>
<dbReference type="Gene3D" id="3.40.50.1820">
    <property type="entry name" value="alpha/beta hydrolase"/>
    <property type="match status" value="2"/>
</dbReference>
<keyword evidence="4" id="KW-1185">Reference proteome</keyword>
<reference evidence="3" key="1">
    <citation type="submission" date="2020-05" db="EMBL/GenBank/DDBJ databases">
        <title>Phylogenomic resolution of chytrid fungi.</title>
        <authorList>
            <person name="Stajich J.E."/>
            <person name="Amses K."/>
            <person name="Simmons R."/>
            <person name="Seto K."/>
            <person name="Myers J."/>
            <person name="Bonds A."/>
            <person name="Quandt C.A."/>
            <person name="Barry K."/>
            <person name="Liu P."/>
            <person name="Grigoriev I."/>
            <person name="Longcore J.E."/>
            <person name="James T.Y."/>
        </authorList>
    </citation>
    <scope>NUCLEOTIDE SEQUENCE</scope>
    <source>
        <strain evidence="3">JEL0513</strain>
    </source>
</reference>
<sequence length="631" mass="70496">YTRNFYRAAWILTALDAGFLTAHTIKPKIARDFCSIVFTVFYLFNFDKADAKLHKYHASITVDMLRASWNKQLNPFLRLSAVADTGILGIRKNIIIHRQTNPPSPTAFHSTDPQPLPPIEARLYYSGTEKSLVKNADSLIFMVPGGGFAAMPPLAHEDYTSIWARRTKVPIVSVNYDKCPERPYPWALEQCFDAYRAIVETNGECVGMEGWFSGTTKIKKKPIKIVMVGDSAGGNLVAAVVLKILDGSTGIDLRLPNGLVINYPAFTFDPSCWLPNQHRQLFRSASSVSAPMSSFVHTRATIKPENPFAMPPAPRSIDVLHDKVDRSDAWYRRVWELIWGKMTTSPRIPSALTMSSHFSYFTDLIMPPEILRAISLLLLGTSPVPIRFDEDYLLCPIVAPEELLARFPKVHFFCGEKDPFVDDVIVLGEKIRQAKIKAQREWKKMNELREYHAQTAPDGRRFTSHDEEVLSMDKGKPPRTTGSGGRGGQLGRHGMNDQEFKNHIFHHDPSAMVQTKILEGVSHGFLLMLAILPEARPSVHLCADWMTDMLEDEELGSSMLNPGSFTDLETAVEGVVVESSVQGATKVKTGTSKAATTAERLKHGVVQADSVLERRRNRFAESQGMNLGREG</sequence>
<dbReference type="PANTHER" id="PTHR23025">
    <property type="entry name" value="TRIACYLGLYCEROL LIPASE"/>
    <property type="match status" value="1"/>
</dbReference>
<dbReference type="GO" id="GO:0004771">
    <property type="term" value="F:sterol ester esterase activity"/>
    <property type="evidence" value="ECO:0007669"/>
    <property type="project" value="TreeGrafter"/>
</dbReference>
<feature type="compositionally biased region" description="Gly residues" evidence="1">
    <location>
        <begin position="482"/>
        <end position="491"/>
    </location>
</feature>
<comment type="caution">
    <text evidence="3">The sequence shown here is derived from an EMBL/GenBank/DDBJ whole genome shotgun (WGS) entry which is preliminary data.</text>
</comment>
<dbReference type="Proteomes" id="UP001211907">
    <property type="component" value="Unassembled WGS sequence"/>
</dbReference>
<dbReference type="GO" id="GO:0005829">
    <property type="term" value="C:cytosol"/>
    <property type="evidence" value="ECO:0007669"/>
    <property type="project" value="TreeGrafter"/>
</dbReference>
<feature type="non-terminal residue" evidence="3">
    <location>
        <position position="631"/>
    </location>
</feature>
<feature type="compositionally biased region" description="Basic and acidic residues" evidence="1">
    <location>
        <begin position="456"/>
        <end position="476"/>
    </location>
</feature>
<feature type="region of interest" description="Disordered" evidence="1">
    <location>
        <begin position="456"/>
        <end position="493"/>
    </location>
</feature>
<dbReference type="EMBL" id="JADGJH010000759">
    <property type="protein sequence ID" value="KAJ3123110.1"/>
    <property type="molecule type" value="Genomic_DNA"/>
</dbReference>
<dbReference type="GO" id="GO:0019433">
    <property type="term" value="P:triglyceride catabolic process"/>
    <property type="evidence" value="ECO:0007669"/>
    <property type="project" value="TreeGrafter"/>
</dbReference>
<dbReference type="GO" id="GO:0004806">
    <property type="term" value="F:triacylglycerol lipase activity"/>
    <property type="evidence" value="ECO:0007669"/>
    <property type="project" value="TreeGrafter"/>
</dbReference>
<dbReference type="InterPro" id="IPR013094">
    <property type="entry name" value="AB_hydrolase_3"/>
</dbReference>
<organism evidence="3 4">
    <name type="scientific">Physocladia obscura</name>
    <dbReference type="NCBI Taxonomy" id="109957"/>
    <lineage>
        <taxon>Eukaryota</taxon>
        <taxon>Fungi</taxon>
        <taxon>Fungi incertae sedis</taxon>
        <taxon>Chytridiomycota</taxon>
        <taxon>Chytridiomycota incertae sedis</taxon>
        <taxon>Chytridiomycetes</taxon>
        <taxon>Chytridiales</taxon>
        <taxon>Chytriomycetaceae</taxon>
        <taxon>Physocladia</taxon>
    </lineage>
</organism>
<dbReference type="PANTHER" id="PTHR23025:SF3">
    <property type="entry name" value="HORMONE-SENSITIVE LIPASE"/>
    <property type="match status" value="1"/>
</dbReference>
<gene>
    <name evidence="3" type="ORF">HK100_011712</name>
</gene>
<dbReference type="SUPFAM" id="SSF53474">
    <property type="entry name" value="alpha/beta-Hydrolases"/>
    <property type="match status" value="1"/>
</dbReference>
<accession>A0AAD5T0W1</accession>
<evidence type="ECO:0000259" key="2">
    <source>
        <dbReference type="Pfam" id="PF07859"/>
    </source>
</evidence>
<evidence type="ECO:0000256" key="1">
    <source>
        <dbReference type="SAM" id="MobiDB-lite"/>
    </source>
</evidence>